<keyword evidence="1" id="KW-1133">Transmembrane helix</keyword>
<proteinExistence type="predicted"/>
<accession>B0R4N3</accession>
<feature type="transmembrane region" description="Helical" evidence="1">
    <location>
        <begin position="179"/>
        <end position="202"/>
    </location>
</feature>
<dbReference type="EMBL" id="AM774415">
    <property type="protein sequence ID" value="CAP13698.1"/>
    <property type="molecule type" value="Genomic_DNA"/>
</dbReference>
<dbReference type="KEGG" id="hsl:OE_2466F"/>
<feature type="transmembrane region" description="Helical" evidence="1">
    <location>
        <begin position="208"/>
        <end position="228"/>
    </location>
</feature>
<keyword evidence="1" id="KW-0812">Transmembrane</keyword>
<feature type="transmembrane region" description="Helical" evidence="1">
    <location>
        <begin position="72"/>
        <end position="90"/>
    </location>
</feature>
<keyword evidence="1" id="KW-0472">Membrane</keyword>
<protein>
    <submittedName>
        <fullName evidence="2">Uncharacterized protein</fullName>
    </submittedName>
</protein>
<dbReference type="Proteomes" id="UP000001321">
    <property type="component" value="Chromosome"/>
</dbReference>
<evidence type="ECO:0000256" key="1">
    <source>
        <dbReference type="SAM" id="Phobius"/>
    </source>
</evidence>
<evidence type="ECO:0000313" key="3">
    <source>
        <dbReference type="Proteomes" id="UP000001321"/>
    </source>
</evidence>
<gene>
    <name evidence="2" type="ordered locus">OE_2466F</name>
</gene>
<organism evidence="2 3">
    <name type="scientific">Halobacterium salinarum (strain ATCC 29341 / DSM 671 / R1)</name>
    <dbReference type="NCBI Taxonomy" id="478009"/>
    <lineage>
        <taxon>Archaea</taxon>
        <taxon>Methanobacteriati</taxon>
        <taxon>Methanobacteriota</taxon>
        <taxon>Stenosarchaea group</taxon>
        <taxon>Halobacteria</taxon>
        <taxon>Halobacteriales</taxon>
        <taxon>Halobacteriaceae</taxon>
        <taxon>Halobacterium</taxon>
        <taxon>Halobacterium salinarum NRC-34001</taxon>
    </lineage>
</organism>
<feature type="transmembrane region" description="Helical" evidence="1">
    <location>
        <begin position="102"/>
        <end position="125"/>
    </location>
</feature>
<name>B0R4N3_HALS3</name>
<reference evidence="2 3" key="1">
    <citation type="journal article" date="2008" name="Genomics">
        <title>Evolution in the laboratory: the genome of Halobacterium salinarum strain R1 compared to that of strain NRC-1.</title>
        <authorList>
            <person name="Pfeiffer F."/>
            <person name="Schuster S.C."/>
            <person name="Broicher A."/>
            <person name="Falb M."/>
            <person name="Palm P."/>
            <person name="Rodewald K."/>
            <person name="Ruepp A."/>
            <person name="Soppa J."/>
            <person name="Tittor J."/>
            <person name="Oesterhelt D."/>
        </authorList>
    </citation>
    <scope>NUCLEOTIDE SEQUENCE [LARGE SCALE GENOMIC DNA]</scope>
    <source>
        <strain evidence="3">ATCC 29341 / DSM 671 / R1</strain>
    </source>
</reference>
<dbReference type="HOGENOM" id="CLU_1159033_0_0_2"/>
<dbReference type="EnsemblBacteria" id="CAP13698">
    <property type="protein sequence ID" value="CAP13698"/>
    <property type="gene ID" value="OE_2466F"/>
</dbReference>
<dbReference type="AlphaFoldDB" id="B0R4N3"/>
<sequence>MHGSLKYYYCWLDGDLILQLHNYNTFERRGYSMSSGTEESLEDAVDRFERTLNHQIQIINEIDKKAEHVTRLIGLLVGAILSVLAVAFRINNGQVSPPNLPIWVAFSAGVFLLISSMTFSIITYLSSRFKIGLHYQPAQLLNQSDYDVKKEKHIRRVIGTYGHNLKKNKRVIEVNSSRFRYSLVSLLDGITFMSISGILFIGSVSTCWSWVALCVLALIAFFLSWYILTGNYLTLDDRI</sequence>
<evidence type="ECO:0000313" key="2">
    <source>
        <dbReference type="EMBL" id="CAP13698.1"/>
    </source>
</evidence>